<evidence type="ECO:0000313" key="2">
    <source>
        <dbReference type="Proteomes" id="UP000026960"/>
    </source>
</evidence>
<reference evidence="1" key="2">
    <citation type="submission" date="2015-03" db="UniProtKB">
        <authorList>
            <consortium name="EnsemblPlants"/>
        </authorList>
    </citation>
    <scope>IDENTIFICATION</scope>
</reference>
<name>A0A0D3G531_9ORYZ</name>
<reference evidence="1" key="1">
    <citation type="journal article" date="2009" name="Rice">
        <title>De Novo Next Generation Sequencing of Plant Genomes.</title>
        <authorList>
            <person name="Rounsley S."/>
            <person name="Marri P.R."/>
            <person name="Yu Y."/>
            <person name="He R."/>
            <person name="Sisneros N."/>
            <person name="Goicoechea J.L."/>
            <person name="Lee S.J."/>
            <person name="Angelova A."/>
            <person name="Kudrna D."/>
            <person name="Luo M."/>
            <person name="Affourtit J."/>
            <person name="Desany B."/>
            <person name="Knight J."/>
            <person name="Niazi F."/>
            <person name="Egholm M."/>
            <person name="Wing R.A."/>
        </authorList>
    </citation>
    <scope>NUCLEOTIDE SEQUENCE [LARGE SCALE GENOMIC DNA]</scope>
    <source>
        <strain evidence="1">cv. IRGC 105608</strain>
    </source>
</reference>
<keyword evidence="2" id="KW-1185">Reference proteome</keyword>
<dbReference type="Proteomes" id="UP000026960">
    <property type="component" value="Chromosome 5"/>
</dbReference>
<dbReference type="AlphaFoldDB" id="A0A0D3G531"/>
<accession>A0A0D3G531</accession>
<dbReference type="HOGENOM" id="CLU_2447187_0_0_1"/>
<organism evidence="1">
    <name type="scientific">Oryza barthii</name>
    <dbReference type="NCBI Taxonomy" id="65489"/>
    <lineage>
        <taxon>Eukaryota</taxon>
        <taxon>Viridiplantae</taxon>
        <taxon>Streptophyta</taxon>
        <taxon>Embryophyta</taxon>
        <taxon>Tracheophyta</taxon>
        <taxon>Spermatophyta</taxon>
        <taxon>Magnoliopsida</taxon>
        <taxon>Liliopsida</taxon>
        <taxon>Poales</taxon>
        <taxon>Poaceae</taxon>
        <taxon>BOP clade</taxon>
        <taxon>Oryzoideae</taxon>
        <taxon>Oryzeae</taxon>
        <taxon>Oryzinae</taxon>
        <taxon>Oryza</taxon>
    </lineage>
</organism>
<protein>
    <submittedName>
        <fullName evidence="1">Uncharacterized protein</fullName>
    </submittedName>
</protein>
<dbReference type="Gramene" id="OBART05G08900.1">
    <property type="protein sequence ID" value="OBART05G08900.1"/>
    <property type="gene ID" value="OBART05G08900"/>
</dbReference>
<sequence>MQTELIVEPEKFTPQSCLKLQTINKEEKLAKQDLINYFDPKCNDSKWFQYSQNLLINFSKVALDAKIAIKDITKFQNHSTTVPTTVQCVNCF</sequence>
<dbReference type="EnsemblPlants" id="OBART05G08900.1">
    <property type="protein sequence ID" value="OBART05G08900.1"/>
    <property type="gene ID" value="OBART05G08900"/>
</dbReference>
<proteinExistence type="predicted"/>
<evidence type="ECO:0000313" key="1">
    <source>
        <dbReference type="EnsemblPlants" id="OBART05G08900.1"/>
    </source>
</evidence>
<dbReference type="PaxDb" id="65489-OBART05G08900.1"/>